<dbReference type="Gene3D" id="3.10.120.10">
    <property type="entry name" value="Cytochrome b5-like heme/steroid binding domain"/>
    <property type="match status" value="1"/>
</dbReference>
<dbReference type="AlphaFoldDB" id="A0A4R2T1Y4"/>
<evidence type="ECO:0000313" key="14">
    <source>
        <dbReference type="EMBL" id="TCP96170.1"/>
    </source>
</evidence>
<comment type="cofactor">
    <cofactor evidence="2">
        <name>[4Fe-4S] cluster</name>
        <dbReference type="ChEBI" id="CHEBI:49883"/>
    </cofactor>
</comment>
<dbReference type="GO" id="GO:0051538">
    <property type="term" value="F:3 iron, 4 sulfur cluster binding"/>
    <property type="evidence" value="ECO:0007669"/>
    <property type="project" value="UniProtKB-KW"/>
</dbReference>
<dbReference type="Gene3D" id="3.40.50.700">
    <property type="entry name" value="NADH:ubiquinone oxidoreductase-like, 20kDa subunit"/>
    <property type="match status" value="1"/>
</dbReference>
<dbReference type="InterPro" id="IPR037024">
    <property type="entry name" value="NiFe_Hase_small_N_sf"/>
</dbReference>
<evidence type="ECO:0000259" key="13">
    <source>
        <dbReference type="SMART" id="SM01117"/>
    </source>
</evidence>
<evidence type="ECO:0000256" key="4">
    <source>
        <dbReference type="ARBA" id="ARBA00006605"/>
    </source>
</evidence>
<comment type="subcellular location">
    <subcellularLocation>
        <location evidence="3">Cell envelope</location>
    </subcellularLocation>
</comment>
<evidence type="ECO:0000256" key="9">
    <source>
        <dbReference type="ARBA" id="ARBA00023002"/>
    </source>
</evidence>
<proteinExistence type="inferred from homology"/>
<dbReference type="GO" id="GO:0030313">
    <property type="term" value="C:cell envelope"/>
    <property type="evidence" value="ECO:0007669"/>
    <property type="project" value="UniProtKB-SubCell"/>
</dbReference>
<dbReference type="OrthoDB" id="9766729at2"/>
<dbReference type="PRINTS" id="PR00614">
    <property type="entry name" value="NIHGNASESMLL"/>
</dbReference>
<dbReference type="GO" id="GO:0051539">
    <property type="term" value="F:4 iron, 4 sulfur cluster binding"/>
    <property type="evidence" value="ECO:0007669"/>
    <property type="project" value="UniProtKB-KW"/>
</dbReference>
<evidence type="ECO:0000256" key="12">
    <source>
        <dbReference type="ARBA" id="ARBA00023291"/>
    </source>
</evidence>
<evidence type="ECO:0000256" key="1">
    <source>
        <dbReference type="ARBA" id="ARBA00001927"/>
    </source>
</evidence>
<dbReference type="GO" id="GO:0009061">
    <property type="term" value="P:anaerobic respiration"/>
    <property type="evidence" value="ECO:0007669"/>
    <property type="project" value="TreeGrafter"/>
</dbReference>
<comment type="cofactor">
    <cofactor evidence="1">
        <name>[3Fe-4S] cluster</name>
        <dbReference type="ChEBI" id="CHEBI:21137"/>
    </cofactor>
</comment>
<dbReference type="InterPro" id="IPR037148">
    <property type="entry name" value="NiFe-Hase_small_C_sf"/>
</dbReference>
<dbReference type="GO" id="GO:0008901">
    <property type="term" value="F:ferredoxin hydrogenase activity"/>
    <property type="evidence" value="ECO:0007669"/>
    <property type="project" value="InterPro"/>
</dbReference>
<dbReference type="RefSeq" id="WP_132849596.1">
    <property type="nucleotide sequence ID" value="NZ_CP058648.1"/>
</dbReference>
<dbReference type="NCBIfam" id="TIGR00391">
    <property type="entry name" value="hydA"/>
    <property type="match status" value="1"/>
</dbReference>
<dbReference type="Pfam" id="PF14720">
    <property type="entry name" value="NiFe_hyd_SSU_C"/>
    <property type="match status" value="1"/>
</dbReference>
<comment type="similarity">
    <text evidence="4">Belongs to the [NiFe]/[NiFeSe] hydrogenase small subunit family.</text>
</comment>
<dbReference type="InterPro" id="IPR001199">
    <property type="entry name" value="Cyt_B5-like_heme/steroid-bd"/>
</dbReference>
<dbReference type="Gene3D" id="4.10.480.10">
    <property type="entry name" value="Cytochrome-c3 hydrogenase, C-terminal domain"/>
    <property type="match status" value="1"/>
</dbReference>
<dbReference type="EMBL" id="SLYC01000053">
    <property type="protein sequence ID" value="TCP96170.1"/>
    <property type="molecule type" value="Genomic_DNA"/>
</dbReference>
<keyword evidence="9" id="KW-0560">Oxidoreductase</keyword>
<dbReference type="PANTHER" id="PTHR30013">
    <property type="entry name" value="NIFE / NIFESE HYDROGENASE SMALL SUBUNIT FAMILY MEMBER"/>
    <property type="match status" value="1"/>
</dbReference>
<reference evidence="14 15" key="1">
    <citation type="submission" date="2019-03" db="EMBL/GenBank/DDBJ databases">
        <title>Genomic Encyclopedia of Type Strains, Phase IV (KMG-IV): sequencing the most valuable type-strain genomes for metagenomic binning, comparative biology and taxonomic classification.</title>
        <authorList>
            <person name="Goeker M."/>
        </authorList>
    </citation>
    <scope>NUCLEOTIDE SEQUENCE [LARGE SCALE GENOMIC DNA]</scope>
    <source>
        <strain evidence="14 15">DSM 100013</strain>
    </source>
</reference>
<protein>
    <submittedName>
        <fullName evidence="14">NiFe hydrogenase small subunit HydA</fullName>
    </submittedName>
</protein>
<dbReference type="GO" id="GO:0044569">
    <property type="term" value="C:[Ni-Fe] hydrogenase complex"/>
    <property type="evidence" value="ECO:0007669"/>
    <property type="project" value="TreeGrafter"/>
</dbReference>
<comment type="subunit">
    <text evidence="5">Heterodimer of a large and a small subunit.</text>
</comment>
<evidence type="ECO:0000256" key="10">
    <source>
        <dbReference type="ARBA" id="ARBA00023004"/>
    </source>
</evidence>
<keyword evidence="10" id="KW-0408">Iron</keyword>
<dbReference type="GO" id="GO:0046872">
    <property type="term" value="F:metal ion binding"/>
    <property type="evidence" value="ECO:0007669"/>
    <property type="project" value="UniProtKB-KW"/>
</dbReference>
<dbReference type="Proteomes" id="UP000295504">
    <property type="component" value="Unassembled WGS sequence"/>
</dbReference>
<dbReference type="Pfam" id="PF01058">
    <property type="entry name" value="Oxidored_q6"/>
    <property type="match status" value="1"/>
</dbReference>
<dbReference type="SUPFAM" id="SSF56770">
    <property type="entry name" value="HydA/Nqo6-like"/>
    <property type="match status" value="1"/>
</dbReference>
<evidence type="ECO:0000256" key="6">
    <source>
        <dbReference type="ARBA" id="ARBA00022485"/>
    </source>
</evidence>
<keyword evidence="15" id="KW-1185">Reference proteome</keyword>
<accession>A0A4R2T1Y4</accession>
<dbReference type="GO" id="GO:0016020">
    <property type="term" value="C:membrane"/>
    <property type="evidence" value="ECO:0007669"/>
    <property type="project" value="TreeGrafter"/>
</dbReference>
<name>A0A4R2T1Y4_9FIRM</name>
<evidence type="ECO:0000256" key="11">
    <source>
        <dbReference type="ARBA" id="ARBA00023014"/>
    </source>
</evidence>
<keyword evidence="7" id="KW-0479">Metal-binding</keyword>
<dbReference type="SUPFAM" id="SSF55856">
    <property type="entry name" value="Cytochrome b5-like heme/steroid binding domain"/>
    <property type="match status" value="1"/>
</dbReference>
<keyword evidence="6" id="KW-0004">4Fe-4S</keyword>
<evidence type="ECO:0000256" key="7">
    <source>
        <dbReference type="ARBA" id="ARBA00022723"/>
    </source>
</evidence>
<organism evidence="14 15">
    <name type="scientific">Serpentinicella alkaliphila</name>
    <dbReference type="NCBI Taxonomy" id="1734049"/>
    <lineage>
        <taxon>Bacteria</taxon>
        <taxon>Bacillati</taxon>
        <taxon>Bacillota</taxon>
        <taxon>Clostridia</taxon>
        <taxon>Peptostreptococcales</taxon>
        <taxon>Natronincolaceae</taxon>
        <taxon>Serpentinicella</taxon>
    </lineage>
</organism>
<keyword evidence="8" id="KW-0732">Signal</keyword>
<dbReference type="Pfam" id="PF00173">
    <property type="entry name" value="Cyt-b5"/>
    <property type="match status" value="1"/>
</dbReference>
<keyword evidence="12" id="KW-0003">3Fe-4S</keyword>
<gene>
    <name evidence="14" type="ORF">EDD79_10534</name>
</gene>
<feature type="domain" description="Cytochrome b5 heme-binding" evidence="13">
    <location>
        <begin position="76"/>
        <end position="148"/>
    </location>
</feature>
<dbReference type="InterPro" id="IPR001821">
    <property type="entry name" value="NiFe_hydrogenase_ssu"/>
</dbReference>
<dbReference type="InterPro" id="IPR036400">
    <property type="entry name" value="Cyt_B5-like_heme/steroid_sf"/>
</dbReference>
<dbReference type="InterPro" id="IPR006137">
    <property type="entry name" value="NADH_UbQ_OxRdtase-like_20kDa"/>
</dbReference>
<dbReference type="SMART" id="SM01117">
    <property type="entry name" value="Cyt-b5"/>
    <property type="match status" value="1"/>
</dbReference>
<evidence type="ECO:0000256" key="3">
    <source>
        <dbReference type="ARBA" id="ARBA00004196"/>
    </source>
</evidence>
<dbReference type="PANTHER" id="PTHR30013:SF7">
    <property type="entry name" value="HYDROGENASE-2 SMALL CHAIN"/>
    <property type="match status" value="1"/>
</dbReference>
<evidence type="ECO:0000313" key="15">
    <source>
        <dbReference type="Proteomes" id="UP000295504"/>
    </source>
</evidence>
<dbReference type="InterPro" id="IPR027394">
    <property type="entry name" value="Cytochrome-c3_hydrogenase_C"/>
</dbReference>
<keyword evidence="11" id="KW-0411">Iron-sulfur</keyword>
<sequence length="440" mass="49296">MSKNTWYNKELSFINNNIRYYQQMILLSTDPYQRMFYEGLLSNEMRRFYYKQWHINCMNNPSNREGENTHVNQREFTLEELAQYDGAGGRPAYVAVNGIVYDVSLDATWGGGTHFSLYAGRDLSGAFMGCHGGRTEILRNLPQVGVLKLNEMSINCPIRNLKTITARKIMDLALEKIKNASVKKVNLIWLEATGCAGNIISLLNAENPDVIYLLDQMVTLKYNNSLMAAEGESAFQQFLDTLETEFILVVEGAVATKDEGLYTIIARYQGELVTAMEAVKIAGERAKYVVTVGTCASYGGPSAARPNPSQSVSVPQLLNKEVIRVPGCPSHPDWAIGTIANLIAFGKPELDAQGRPIMFYGITIHDQCTRRSYFEKGIFATKLGDRECMFKLGCRGPVTRTDCPVRQWNGYVNWPIEDNTPCIGCAQERFPDGMGPFVRY</sequence>
<evidence type="ECO:0000256" key="8">
    <source>
        <dbReference type="ARBA" id="ARBA00022729"/>
    </source>
</evidence>
<dbReference type="GO" id="GO:0009375">
    <property type="term" value="C:ferredoxin hydrogenase complex"/>
    <property type="evidence" value="ECO:0007669"/>
    <property type="project" value="InterPro"/>
</dbReference>
<evidence type="ECO:0000256" key="5">
    <source>
        <dbReference type="ARBA" id="ARBA00011771"/>
    </source>
</evidence>
<dbReference type="GO" id="GO:0009055">
    <property type="term" value="F:electron transfer activity"/>
    <property type="evidence" value="ECO:0007669"/>
    <property type="project" value="TreeGrafter"/>
</dbReference>
<comment type="caution">
    <text evidence="14">The sequence shown here is derived from an EMBL/GenBank/DDBJ whole genome shotgun (WGS) entry which is preliminary data.</text>
</comment>
<evidence type="ECO:0000256" key="2">
    <source>
        <dbReference type="ARBA" id="ARBA00001966"/>
    </source>
</evidence>